<dbReference type="OrthoDB" id="10376424at2759"/>
<feature type="region of interest" description="Disordered" evidence="1">
    <location>
        <begin position="1"/>
        <end position="94"/>
    </location>
</feature>
<dbReference type="KEGG" id="aplc:110977068"/>
<keyword evidence="2" id="KW-1185">Reference proteome</keyword>
<dbReference type="GeneID" id="110977068"/>
<sequence length="254" mass="28437">MASFRLPKIDDLKSTVADQQNEKRRRISTGSMHSGRSGSLEPSPPTIDKARPATVRRTLKRSMSVPGLPLSVSDRSSLQDTHAQRGTNNPRGVGISRLENEHLLENKRRDIRVRAEREFRAVSARVSDFCTRAAAASVDLRDDRLIDTVDCMEDANIAAERLFLNNTTLRKPRRSGFMPNIYQSPTGTLAHPQQELQPDHGHDASHSLPGRDLDDEEAANEMVERISRWLEDVERLKREPCEDLAAGVSLIALT</sequence>
<dbReference type="Proteomes" id="UP000694845">
    <property type="component" value="Unplaced"/>
</dbReference>
<dbReference type="RefSeq" id="XP_022086562.1">
    <property type="nucleotide sequence ID" value="XM_022230870.1"/>
</dbReference>
<accession>A0A8B7Y3W0</accession>
<dbReference type="RefSeq" id="XP_022086561.1">
    <property type="nucleotide sequence ID" value="XM_022230869.1"/>
</dbReference>
<evidence type="ECO:0000256" key="1">
    <source>
        <dbReference type="SAM" id="MobiDB-lite"/>
    </source>
</evidence>
<gene>
    <name evidence="3 4" type="primary">LOC110977068</name>
</gene>
<organism evidence="2 3">
    <name type="scientific">Acanthaster planci</name>
    <name type="common">Crown-of-thorns starfish</name>
    <dbReference type="NCBI Taxonomy" id="133434"/>
    <lineage>
        <taxon>Eukaryota</taxon>
        <taxon>Metazoa</taxon>
        <taxon>Echinodermata</taxon>
        <taxon>Eleutherozoa</taxon>
        <taxon>Asterozoa</taxon>
        <taxon>Asteroidea</taxon>
        <taxon>Valvatacea</taxon>
        <taxon>Valvatida</taxon>
        <taxon>Acanthasteridae</taxon>
        <taxon>Acanthaster</taxon>
    </lineage>
</organism>
<evidence type="ECO:0000313" key="3">
    <source>
        <dbReference type="RefSeq" id="XP_022086561.1"/>
    </source>
</evidence>
<evidence type="ECO:0000313" key="4">
    <source>
        <dbReference type="RefSeq" id="XP_022086562.1"/>
    </source>
</evidence>
<dbReference type="AlphaFoldDB" id="A0A8B7Y3W0"/>
<reference evidence="3 4" key="1">
    <citation type="submission" date="2025-04" db="UniProtKB">
        <authorList>
            <consortium name="RefSeq"/>
        </authorList>
    </citation>
    <scope>IDENTIFICATION</scope>
</reference>
<name>A0A8B7Y3W0_ACAPL</name>
<feature type="compositionally biased region" description="Polar residues" evidence="1">
    <location>
        <begin position="28"/>
        <end position="37"/>
    </location>
</feature>
<protein>
    <submittedName>
        <fullName evidence="3 4">Uncharacterized protein LOC110977068</fullName>
    </submittedName>
</protein>
<dbReference type="OMA" id="FMPNIYQ"/>
<feature type="compositionally biased region" description="Basic and acidic residues" evidence="1">
    <location>
        <begin position="197"/>
        <end position="212"/>
    </location>
</feature>
<proteinExistence type="predicted"/>
<evidence type="ECO:0000313" key="2">
    <source>
        <dbReference type="Proteomes" id="UP000694845"/>
    </source>
</evidence>
<feature type="region of interest" description="Disordered" evidence="1">
    <location>
        <begin position="181"/>
        <end position="212"/>
    </location>
</feature>
<feature type="compositionally biased region" description="Polar residues" evidence="1">
    <location>
        <begin position="73"/>
        <end position="90"/>
    </location>
</feature>